<reference evidence="2 3" key="1">
    <citation type="journal article" date="2021" name="Nat. Commun.">
        <title>Genetic determinants of endophytism in the Arabidopsis root mycobiome.</title>
        <authorList>
            <person name="Mesny F."/>
            <person name="Miyauchi S."/>
            <person name="Thiergart T."/>
            <person name="Pickel B."/>
            <person name="Atanasova L."/>
            <person name="Karlsson M."/>
            <person name="Huettel B."/>
            <person name="Barry K.W."/>
            <person name="Haridas S."/>
            <person name="Chen C."/>
            <person name="Bauer D."/>
            <person name="Andreopoulos W."/>
            <person name="Pangilinan J."/>
            <person name="LaButti K."/>
            <person name="Riley R."/>
            <person name="Lipzen A."/>
            <person name="Clum A."/>
            <person name="Drula E."/>
            <person name="Henrissat B."/>
            <person name="Kohler A."/>
            <person name="Grigoriev I.V."/>
            <person name="Martin F.M."/>
            <person name="Hacquard S."/>
        </authorList>
    </citation>
    <scope>NUCLEOTIDE SEQUENCE [LARGE SCALE GENOMIC DNA]</scope>
    <source>
        <strain evidence="2 3">MPI-CAGE-CH-0241</strain>
    </source>
</reference>
<proteinExistence type="predicted"/>
<sequence length="393" mass="44214">MKCRAAFHHPARHRLYREEVEPILLARQSSSAGSSPLSPEGSSDQASPGPAPTPGMFSYFSHFQFDGKSSGIPTRISDIELTHHYTAVAHRTLYSPCPHAYTALQQDVPREALTSPLLLHQLLAFSALHLAYLNPEDRHQYLIQASQHQSITITNMTPVLTKPDVSTSCHALYASSIFVIISAFGTFPSCDKYNDRACPLDSLVDIFVLIEGMRIILHSSDEQLRSGPLKALLSRCSCSSPQPRKHLRPIASRLAELGTQIEKGTFDLPEAEQEVLLDALNSFRAAIKKLVDTPRMMATPELRVVFGWPMRLSNAYFALLRRRHPLSLAILSYYCVLLRSREDNYWFLEGWATALIQAMEQSLAGSPWEELIRWPVDTIKEDIVEETRQSPKY</sequence>
<dbReference type="InterPro" id="IPR053157">
    <property type="entry name" value="Sterol_Uptake_Regulator"/>
</dbReference>
<comment type="caution">
    <text evidence="2">The sequence shown here is derived from an EMBL/GenBank/DDBJ whole genome shotgun (WGS) entry which is preliminary data.</text>
</comment>
<accession>A0A9P9APP0</accession>
<gene>
    <name evidence="2" type="ORF">B0T10DRAFT_606840</name>
</gene>
<dbReference type="GO" id="GO:0001228">
    <property type="term" value="F:DNA-binding transcription activator activity, RNA polymerase II-specific"/>
    <property type="evidence" value="ECO:0007669"/>
    <property type="project" value="TreeGrafter"/>
</dbReference>
<evidence type="ECO:0000313" key="2">
    <source>
        <dbReference type="EMBL" id="KAH6888450.1"/>
    </source>
</evidence>
<dbReference type="AlphaFoldDB" id="A0A9P9APP0"/>
<dbReference type="PANTHER" id="PTHR47784:SF5">
    <property type="entry name" value="STEROL UPTAKE CONTROL PROTEIN 2"/>
    <property type="match status" value="1"/>
</dbReference>
<feature type="region of interest" description="Disordered" evidence="1">
    <location>
        <begin position="28"/>
        <end position="51"/>
    </location>
</feature>
<feature type="compositionally biased region" description="Low complexity" evidence="1">
    <location>
        <begin position="29"/>
        <end position="43"/>
    </location>
</feature>
<evidence type="ECO:0000313" key="3">
    <source>
        <dbReference type="Proteomes" id="UP000777438"/>
    </source>
</evidence>
<keyword evidence="3" id="KW-1185">Reference proteome</keyword>
<dbReference type="PANTHER" id="PTHR47784">
    <property type="entry name" value="STEROL UPTAKE CONTROL PROTEIN 2"/>
    <property type="match status" value="1"/>
</dbReference>
<organism evidence="2 3">
    <name type="scientific">Thelonectria olida</name>
    <dbReference type="NCBI Taxonomy" id="1576542"/>
    <lineage>
        <taxon>Eukaryota</taxon>
        <taxon>Fungi</taxon>
        <taxon>Dikarya</taxon>
        <taxon>Ascomycota</taxon>
        <taxon>Pezizomycotina</taxon>
        <taxon>Sordariomycetes</taxon>
        <taxon>Hypocreomycetidae</taxon>
        <taxon>Hypocreales</taxon>
        <taxon>Nectriaceae</taxon>
        <taxon>Thelonectria</taxon>
    </lineage>
</organism>
<evidence type="ECO:0000256" key="1">
    <source>
        <dbReference type="SAM" id="MobiDB-lite"/>
    </source>
</evidence>
<name>A0A9P9APP0_9HYPO</name>
<dbReference type="EMBL" id="JAGPYM010000012">
    <property type="protein sequence ID" value="KAH6888450.1"/>
    <property type="molecule type" value="Genomic_DNA"/>
</dbReference>
<dbReference type="OrthoDB" id="3546279at2759"/>
<dbReference type="Proteomes" id="UP000777438">
    <property type="component" value="Unassembled WGS sequence"/>
</dbReference>
<protein>
    <submittedName>
        <fullName evidence="2">Uncharacterized protein</fullName>
    </submittedName>
</protein>